<reference evidence="1" key="1">
    <citation type="submission" date="2022-03" db="EMBL/GenBank/DDBJ databases">
        <title>Genomic Encyclopedia of Type Strains, Phase III (KMG-III): the genomes of soil and plant-associated and newly described type strains.</title>
        <authorList>
            <person name="Whitman W."/>
        </authorList>
    </citation>
    <scope>NUCLEOTIDE SEQUENCE</scope>
    <source>
        <strain evidence="1">ANL 6-2</strain>
    </source>
</reference>
<dbReference type="RefSeq" id="WP_253475934.1">
    <property type="nucleotide sequence ID" value="NZ_JALJXV010000003.1"/>
</dbReference>
<name>A0AAE3KB34_9GAMM</name>
<dbReference type="EMBL" id="JALJXV010000003">
    <property type="protein sequence ID" value="MCP1674181.1"/>
    <property type="molecule type" value="Genomic_DNA"/>
</dbReference>
<accession>A0AAE3KB34</accession>
<dbReference type="AlphaFoldDB" id="A0AAE3KB34"/>
<gene>
    <name evidence="1" type="ORF">J2T57_001283</name>
</gene>
<organism evidence="1 2">
    <name type="scientific">Natronocella acetinitrilica</name>
    <dbReference type="NCBI Taxonomy" id="414046"/>
    <lineage>
        <taxon>Bacteria</taxon>
        <taxon>Pseudomonadati</taxon>
        <taxon>Pseudomonadota</taxon>
        <taxon>Gammaproteobacteria</taxon>
        <taxon>Chromatiales</taxon>
        <taxon>Ectothiorhodospiraceae</taxon>
        <taxon>Natronocella</taxon>
    </lineage>
</organism>
<proteinExistence type="predicted"/>
<comment type="caution">
    <text evidence="1">The sequence shown here is derived from an EMBL/GenBank/DDBJ whole genome shotgun (WGS) entry which is preliminary data.</text>
</comment>
<evidence type="ECO:0000313" key="1">
    <source>
        <dbReference type="EMBL" id="MCP1674181.1"/>
    </source>
</evidence>
<keyword evidence="2" id="KW-1185">Reference proteome</keyword>
<dbReference type="Proteomes" id="UP001205843">
    <property type="component" value="Unassembled WGS sequence"/>
</dbReference>
<protein>
    <submittedName>
        <fullName evidence="1">Uncharacterized protein</fullName>
    </submittedName>
</protein>
<evidence type="ECO:0000313" key="2">
    <source>
        <dbReference type="Proteomes" id="UP001205843"/>
    </source>
</evidence>
<sequence>MTRGADKTPPGARVWVRVLGPREPARLPRGGLVVDLGAHAAGLYAALRPESIGPVRLDGGRQAATLACAMRYLRLYPRLADARGGPGPRYWHWAGHGLLGRGDAPLAPWEREEEPMGCVWHGEVMSLVDTTRHVFLPRYCEGVARLPALDGLRRAASAGRPIAIRTSTAEARSLAGPGGWQAVAEGRAPIGTAFALGMLLTLGDSPALDQLEHGAGLLLQHAAAPQQPTLDL</sequence>